<accession>A0A7Z1AXN4</accession>
<organism evidence="2 3">
    <name type="scientific">Actinophytocola xinjiangensis</name>
    <dbReference type="NCBI Taxonomy" id="485602"/>
    <lineage>
        <taxon>Bacteria</taxon>
        <taxon>Bacillati</taxon>
        <taxon>Actinomycetota</taxon>
        <taxon>Actinomycetes</taxon>
        <taxon>Pseudonocardiales</taxon>
        <taxon>Pseudonocardiaceae</taxon>
    </lineage>
</organism>
<dbReference type="PANTHER" id="PTHR36437">
    <property type="entry name" value="GLYOXALASE/BLEOMYCIN RESISTANCE PROTEIN/DIOXYGENASE"/>
    <property type="match status" value="1"/>
</dbReference>
<evidence type="ECO:0000259" key="1">
    <source>
        <dbReference type="PROSITE" id="PS51819"/>
    </source>
</evidence>
<feature type="domain" description="VOC" evidence="1">
    <location>
        <begin position="4"/>
        <end position="132"/>
    </location>
</feature>
<dbReference type="PROSITE" id="PS51819">
    <property type="entry name" value="VOC"/>
    <property type="match status" value="1"/>
</dbReference>
<dbReference type="SUPFAM" id="SSF54593">
    <property type="entry name" value="Glyoxalase/Bleomycin resistance protein/Dihydroxybiphenyl dioxygenase"/>
    <property type="match status" value="1"/>
</dbReference>
<gene>
    <name evidence="2" type="ORF">BLA60_24440</name>
</gene>
<dbReference type="Proteomes" id="UP000185696">
    <property type="component" value="Unassembled WGS sequence"/>
</dbReference>
<dbReference type="Gene3D" id="3.10.180.10">
    <property type="entry name" value="2,3-Dihydroxybiphenyl 1,2-Dioxygenase, domain 1"/>
    <property type="match status" value="1"/>
</dbReference>
<dbReference type="RefSeq" id="WP_075135328.1">
    <property type="nucleotide sequence ID" value="NZ_MSIF01000013.1"/>
</dbReference>
<dbReference type="PANTHER" id="PTHR36437:SF2">
    <property type="entry name" value="GLYOXALASE_BLEOMYCIN RESISTANCE PROTEIN_DIOXYGENASE"/>
    <property type="match status" value="1"/>
</dbReference>
<dbReference type="EMBL" id="MSIF01000013">
    <property type="protein sequence ID" value="OLF08024.1"/>
    <property type="molecule type" value="Genomic_DNA"/>
</dbReference>
<sequence length="136" mass="14613">MEWTIEVIVVPVSDVDRAKTFYEQAMGFVVDHDTRLGPDTRFVQLTPPGSGCSIVLGAPSPLAPGTLGGVQLVVADLRRARRELAERGVDVGEITFMSQQGSRPATDDDDLNNAGFLGFADPDGNSWVIQQITARA</sequence>
<keyword evidence="3" id="KW-1185">Reference proteome</keyword>
<dbReference type="Pfam" id="PF00903">
    <property type="entry name" value="Glyoxalase"/>
    <property type="match status" value="1"/>
</dbReference>
<evidence type="ECO:0000313" key="2">
    <source>
        <dbReference type="EMBL" id="OLF08024.1"/>
    </source>
</evidence>
<dbReference type="InterPro" id="IPR029068">
    <property type="entry name" value="Glyas_Bleomycin-R_OHBP_Dase"/>
</dbReference>
<name>A0A7Z1AXN4_9PSEU</name>
<comment type="caution">
    <text evidence="2">The sequence shown here is derived from an EMBL/GenBank/DDBJ whole genome shotgun (WGS) entry which is preliminary data.</text>
</comment>
<dbReference type="InterPro" id="IPR004360">
    <property type="entry name" value="Glyas_Fos-R_dOase_dom"/>
</dbReference>
<dbReference type="OrthoDB" id="485032at2"/>
<reference evidence="2 3" key="1">
    <citation type="submission" date="2016-12" db="EMBL/GenBank/DDBJ databases">
        <title>The draft genome sequence of Actinophytocola xinjiangensis.</title>
        <authorList>
            <person name="Wang W."/>
            <person name="Yuan L."/>
        </authorList>
    </citation>
    <scope>NUCLEOTIDE SEQUENCE [LARGE SCALE GENOMIC DNA]</scope>
    <source>
        <strain evidence="2 3">CGMCC 4.4663</strain>
    </source>
</reference>
<evidence type="ECO:0000313" key="3">
    <source>
        <dbReference type="Proteomes" id="UP000185696"/>
    </source>
</evidence>
<proteinExistence type="predicted"/>
<dbReference type="InterPro" id="IPR037523">
    <property type="entry name" value="VOC_core"/>
</dbReference>
<protein>
    <submittedName>
        <fullName evidence="2">Glyoxalase</fullName>
    </submittedName>
</protein>
<dbReference type="AlphaFoldDB" id="A0A7Z1AXN4"/>